<dbReference type="RefSeq" id="WP_146309747.1">
    <property type="nucleotide sequence ID" value="NZ_VOHE01000001.1"/>
</dbReference>
<dbReference type="Proteomes" id="UP000315949">
    <property type="component" value="Unassembled WGS sequence"/>
</dbReference>
<dbReference type="InterPro" id="IPR036388">
    <property type="entry name" value="WH-like_DNA-bd_sf"/>
</dbReference>
<protein>
    <recommendedName>
        <fullName evidence="3">Helix-turn-helix domain-containing protein</fullName>
    </recommendedName>
</protein>
<keyword evidence="2" id="KW-1185">Reference proteome</keyword>
<dbReference type="SUPFAM" id="SSF46955">
    <property type="entry name" value="Putative DNA-binding domain"/>
    <property type="match status" value="1"/>
</dbReference>
<dbReference type="Gene3D" id="1.10.10.10">
    <property type="entry name" value="Winged helix-like DNA-binding domain superfamily/Winged helix DNA-binding domain"/>
    <property type="match status" value="1"/>
</dbReference>
<gene>
    <name evidence="1" type="ORF">FQY79_00470</name>
</gene>
<organism evidence="1 2">
    <name type="scientific">Luteimonas wenzhouensis</name>
    <dbReference type="NCBI Taxonomy" id="2599615"/>
    <lineage>
        <taxon>Bacteria</taxon>
        <taxon>Pseudomonadati</taxon>
        <taxon>Pseudomonadota</taxon>
        <taxon>Gammaproteobacteria</taxon>
        <taxon>Lysobacterales</taxon>
        <taxon>Lysobacteraceae</taxon>
        <taxon>Luteimonas</taxon>
    </lineage>
</organism>
<accession>A0A5C5U731</accession>
<comment type="caution">
    <text evidence="1">The sequence shown here is derived from an EMBL/GenBank/DDBJ whole genome shotgun (WGS) entry which is preliminary data.</text>
</comment>
<dbReference type="EMBL" id="VOHE01000001">
    <property type="protein sequence ID" value="TWT21647.1"/>
    <property type="molecule type" value="Genomic_DNA"/>
</dbReference>
<evidence type="ECO:0008006" key="3">
    <source>
        <dbReference type="Google" id="ProtNLM"/>
    </source>
</evidence>
<proteinExistence type="predicted"/>
<name>A0A5C5U731_9GAMM</name>
<evidence type="ECO:0000313" key="2">
    <source>
        <dbReference type="Proteomes" id="UP000315949"/>
    </source>
</evidence>
<evidence type="ECO:0000313" key="1">
    <source>
        <dbReference type="EMBL" id="TWT21647.1"/>
    </source>
</evidence>
<dbReference type="AlphaFoldDB" id="A0A5C5U731"/>
<dbReference type="InterPro" id="IPR009061">
    <property type="entry name" value="DNA-bd_dom_put_sf"/>
</dbReference>
<reference evidence="1 2" key="1">
    <citation type="submission" date="2019-07" db="EMBL/GenBank/DDBJ databases">
        <title>Luteimonas sp. YD-1 nov., isolated from acidic soil.</title>
        <authorList>
            <person name="Zhou J."/>
        </authorList>
    </citation>
    <scope>NUCLEOTIDE SEQUENCE [LARGE SCALE GENOMIC DNA]</scope>
    <source>
        <strain evidence="1 2">YD-1</strain>
    </source>
</reference>
<sequence>MSALPVPAAAAALGVSVPTLKRWIGRGAPVARRGRRGRGCRTLIDPEAILAWRAAQDADRAQVEAALRALAGRIPELLADAAAEAFRLAPDKRGAAWTACAAWQLSLAAVLDDLRACGAEINDPDTIPEPIERLRKIASLRSI</sequence>